<sequence>MPPLAPAAAPAAASRTPSPLSPRRAPLPAALSEPSLVPTRKGGRGWQPALGRFSGLSTAAGEKRLCVLLVLIGGACVVLGMFVDGTLCAGPAAAATLARAAPAAYGEMGFGGARLAEAACRAWALRNPAAAVAHTWHMATPEVFTLCCAAACIGLFLALRERFTVFWRVFAAMLIRLGHRALCIAALLAWTPGTDADGPRPASMWLTENGRLHALVITTSAMSRVFLHISGAVHLGLDFLEMLFNLAILWLASQQLGMEHLRSAPALMSAAAASVAVSALLAIPSLLRHAQLCGEWCVHGSTCTDGDEGEEDASQLKDLPAGPTCLEGGAQQATPQPTKQAYEADELSAPFDGAAQHFRDAHERVPDSNEFPVYTRLFPSTVRISIKIQGREPEELLADWQSQLQRGLQCEARVRSFAVRRGCTHVVLDVDQSGAAALLESLVKQGTCGQCVPATASVSSAALLALTLSPRGACGALPPLFCGATSGPLSATLHVAQPCSAGLHGCPCLPAVLAAWPAAAVLPCAAGVPVRARLALSAALPPGCQLLARHCTDGYLPVVTAAAAARPAAQAAGGVLTTPGLAASEGCELSIEFEVPSAPGRVYFEVVEVSSGRLGGAGAQLLLPVDAADAAAELLRLQARSRSGAAVGATTAPVYGESGAAAAQHPMLSDIGALLDAAAVDARFGQHACSARETACARHTLQCICAATGLVATNAMLAMLPERLRPCGPGPQHLGAQTTALALTGAAAHPCCATMHSHHADGHSRRVDRRSRRTDGRWRRTAAAWPGRAAVRSSCAAGRRGGACAARGFPAALLMRWRRPRRLVWNCGAHASTGRCDVALPGACFLGST</sequence>
<feature type="compositionally biased region" description="Low complexity" evidence="1">
    <location>
        <begin position="1"/>
        <end position="36"/>
    </location>
</feature>
<keyword evidence="2" id="KW-1133">Transmembrane helix</keyword>
<reference evidence="3" key="1">
    <citation type="submission" date="2021-01" db="EMBL/GenBank/DDBJ databases">
        <authorList>
            <person name="Corre E."/>
            <person name="Pelletier E."/>
            <person name="Niang G."/>
            <person name="Scheremetjew M."/>
            <person name="Finn R."/>
            <person name="Kale V."/>
            <person name="Holt S."/>
            <person name="Cochrane G."/>
            <person name="Meng A."/>
            <person name="Brown T."/>
            <person name="Cohen L."/>
        </authorList>
    </citation>
    <scope>NUCLEOTIDE SEQUENCE</scope>
    <source>
        <strain evidence="3">CCMP219</strain>
    </source>
</reference>
<keyword evidence="2" id="KW-0812">Transmembrane</keyword>
<feature type="transmembrane region" description="Helical" evidence="2">
    <location>
        <begin position="166"/>
        <end position="190"/>
    </location>
</feature>
<protein>
    <submittedName>
        <fullName evidence="3">Uncharacterized protein</fullName>
    </submittedName>
</protein>
<feature type="region of interest" description="Disordered" evidence="1">
    <location>
        <begin position="1"/>
        <end position="43"/>
    </location>
</feature>
<evidence type="ECO:0000256" key="1">
    <source>
        <dbReference type="SAM" id="MobiDB-lite"/>
    </source>
</evidence>
<name>A0A7R9Z1K0_9CHLO</name>
<feature type="region of interest" description="Disordered" evidence="1">
    <location>
        <begin position="304"/>
        <end position="332"/>
    </location>
</feature>
<feature type="transmembrane region" description="Helical" evidence="2">
    <location>
        <begin position="264"/>
        <end position="287"/>
    </location>
</feature>
<keyword evidence="2" id="KW-0472">Membrane</keyword>
<dbReference type="EMBL" id="HBEC01034255">
    <property type="protein sequence ID" value="CAD8301147.1"/>
    <property type="molecule type" value="Transcribed_RNA"/>
</dbReference>
<gene>
    <name evidence="3" type="ORF">CEUR00632_LOCUS15915</name>
</gene>
<dbReference type="AlphaFoldDB" id="A0A7R9Z1K0"/>
<evidence type="ECO:0000256" key="2">
    <source>
        <dbReference type="SAM" id="Phobius"/>
    </source>
</evidence>
<feature type="region of interest" description="Disordered" evidence="1">
    <location>
        <begin position="756"/>
        <end position="777"/>
    </location>
</feature>
<feature type="transmembrane region" description="Helical" evidence="2">
    <location>
        <begin position="65"/>
        <end position="83"/>
    </location>
</feature>
<feature type="transmembrane region" description="Helical" evidence="2">
    <location>
        <begin position="143"/>
        <end position="159"/>
    </location>
</feature>
<proteinExistence type="predicted"/>
<accession>A0A7R9Z1K0</accession>
<organism evidence="3">
    <name type="scientific">Chlamydomonas euryale</name>
    <dbReference type="NCBI Taxonomy" id="1486919"/>
    <lineage>
        <taxon>Eukaryota</taxon>
        <taxon>Viridiplantae</taxon>
        <taxon>Chlorophyta</taxon>
        <taxon>core chlorophytes</taxon>
        <taxon>Chlorophyceae</taxon>
        <taxon>CS clade</taxon>
        <taxon>Chlamydomonadales</taxon>
        <taxon>Chlamydomonadaceae</taxon>
        <taxon>Chlamydomonas</taxon>
    </lineage>
</organism>
<evidence type="ECO:0000313" key="3">
    <source>
        <dbReference type="EMBL" id="CAD8301147.1"/>
    </source>
</evidence>
<feature type="transmembrane region" description="Helical" evidence="2">
    <location>
        <begin position="225"/>
        <end position="252"/>
    </location>
</feature>